<feature type="region of interest" description="Disordered" evidence="1">
    <location>
        <begin position="33"/>
        <end position="53"/>
    </location>
</feature>
<feature type="compositionally biased region" description="Polar residues" evidence="1">
    <location>
        <begin position="235"/>
        <end position="260"/>
    </location>
</feature>
<reference evidence="2 3" key="1">
    <citation type="submission" date="2016-01" db="EMBL/GenBank/DDBJ databases">
        <title>Genome sequence of Oerskovia enterophila VJag, an agar and cellulose degrading bacterium.</title>
        <authorList>
            <person name="Poehlein A."/>
            <person name="Jag V."/>
            <person name="Bengelsdorf F."/>
            <person name="Duerre P."/>
            <person name="Daniel R."/>
        </authorList>
    </citation>
    <scope>NUCLEOTIDE SEQUENCE [LARGE SCALE GENOMIC DNA]</scope>
    <source>
        <strain evidence="2 3">VJag</strain>
    </source>
</reference>
<proteinExistence type="predicted"/>
<organism evidence="2 3">
    <name type="scientific">Oerskovia enterophila</name>
    <dbReference type="NCBI Taxonomy" id="43678"/>
    <lineage>
        <taxon>Bacteria</taxon>
        <taxon>Bacillati</taxon>
        <taxon>Actinomycetota</taxon>
        <taxon>Actinomycetes</taxon>
        <taxon>Micrococcales</taxon>
        <taxon>Cellulomonadaceae</taxon>
        <taxon>Oerskovia</taxon>
    </lineage>
</organism>
<dbReference type="AlphaFoldDB" id="A0A163T9J2"/>
<evidence type="ECO:0000256" key="1">
    <source>
        <dbReference type="SAM" id="MobiDB-lite"/>
    </source>
</evidence>
<feature type="region of interest" description="Disordered" evidence="1">
    <location>
        <begin position="67"/>
        <end position="101"/>
    </location>
</feature>
<feature type="compositionally biased region" description="Low complexity" evidence="1">
    <location>
        <begin position="360"/>
        <end position="379"/>
    </location>
</feature>
<evidence type="ECO:0000313" key="3">
    <source>
        <dbReference type="Proteomes" id="UP000076447"/>
    </source>
</evidence>
<feature type="region of interest" description="Disordered" evidence="1">
    <location>
        <begin position="176"/>
        <end position="299"/>
    </location>
</feature>
<dbReference type="EMBL" id="LRIE01000012">
    <property type="protein sequence ID" value="KZM37263.1"/>
    <property type="molecule type" value="Genomic_DNA"/>
</dbReference>
<name>A0A163T9J2_9CELL</name>
<feature type="region of interest" description="Disordered" evidence="1">
    <location>
        <begin position="346"/>
        <end position="405"/>
    </location>
</feature>
<dbReference type="Proteomes" id="UP000076447">
    <property type="component" value="Unassembled WGS sequence"/>
</dbReference>
<comment type="caution">
    <text evidence="2">The sequence shown here is derived from an EMBL/GenBank/DDBJ whole genome shotgun (WGS) entry which is preliminary data.</text>
</comment>
<sequence>MATTCCARTSSGFESTCRCSICPVRMRSAITAEGTRSPRKVGNTTPWDTAPTWWPARPMRWSPLATEGGAPTWTTRSTAPMSMPSSSEDVATTAGRRPSLSSVSVRVRSARLMEPWWARAITGSVPALAPDWARTCAGWSVPTSGTSSPCRSAQTSFMRAVSRSAPRRELVKTSVERCSATRSTTRSSTCGHTDGRGGRAVAGPERSGSPSGRGARSSAPVALLGPGALRRSERSGTGTTMSTSIFFSEGGCTTTTSRPWSSGRRCPARKVATASTGRTVAERPTRCAGTGSRASSRSSETARCAPRLVPATAWISSMMTVCTPASPARACEVRTRNSDSGVVMRMSGGATPKRRRSLAGVSPVRVPTTTSGTVVPSRTAACRMPASGERRLRSTSAASALRGET</sequence>
<evidence type="ECO:0000313" key="2">
    <source>
        <dbReference type="EMBL" id="KZM37263.1"/>
    </source>
</evidence>
<accession>A0A163T9J2</accession>
<feature type="compositionally biased region" description="Low complexity" evidence="1">
    <location>
        <begin position="177"/>
        <end position="190"/>
    </location>
</feature>
<gene>
    <name evidence="2" type="ORF">OJAG_00260</name>
</gene>
<protein>
    <submittedName>
        <fullName evidence="2">Uncharacterized protein</fullName>
    </submittedName>
</protein>
<feature type="compositionally biased region" description="Low complexity" evidence="1">
    <location>
        <begin position="44"/>
        <end position="53"/>
    </location>
</feature>
<feature type="compositionally biased region" description="Low complexity" evidence="1">
    <location>
        <begin position="286"/>
        <end position="299"/>
    </location>
</feature>
<feature type="compositionally biased region" description="Low complexity" evidence="1">
    <location>
        <begin position="202"/>
        <end position="220"/>
    </location>
</feature>
<feature type="compositionally biased region" description="Polar residues" evidence="1">
    <location>
        <begin position="72"/>
        <end position="90"/>
    </location>
</feature>